<name>A0A7X8TNQ1_9VIBR</name>
<evidence type="ECO:0000259" key="2">
    <source>
        <dbReference type="Pfam" id="PF00248"/>
    </source>
</evidence>
<gene>
    <name evidence="3" type="ORF">HGP28_04465</name>
</gene>
<dbReference type="InterPro" id="IPR050523">
    <property type="entry name" value="AKR_Detox_Biosynth"/>
</dbReference>
<dbReference type="GO" id="GO:0016491">
    <property type="term" value="F:oxidoreductase activity"/>
    <property type="evidence" value="ECO:0007669"/>
    <property type="project" value="UniProtKB-KW"/>
</dbReference>
<keyword evidence="1" id="KW-0560">Oxidoreductase</keyword>
<comment type="caution">
    <text evidence="3">The sequence shown here is derived from an EMBL/GenBank/DDBJ whole genome shotgun (WGS) entry which is preliminary data.</text>
</comment>
<reference evidence="3 4" key="1">
    <citation type="submission" date="2020-04" db="EMBL/GenBank/DDBJ databases">
        <title>Vibrio sp. SM6, a novel species isolated from seawater.</title>
        <authorList>
            <person name="Wang X."/>
        </authorList>
    </citation>
    <scope>NUCLEOTIDE SEQUENCE [LARGE SCALE GENOMIC DNA]</scope>
    <source>
        <strain evidence="3 4">SM6</strain>
    </source>
</reference>
<dbReference type="Pfam" id="PF00248">
    <property type="entry name" value="Aldo_ket_red"/>
    <property type="match status" value="1"/>
</dbReference>
<keyword evidence="4" id="KW-1185">Reference proteome</keyword>
<dbReference type="CDD" id="cd19086">
    <property type="entry name" value="AKR_AKR11C1"/>
    <property type="match status" value="1"/>
</dbReference>
<dbReference type="InterPro" id="IPR023210">
    <property type="entry name" value="NADP_OxRdtase_dom"/>
</dbReference>
<dbReference type="EMBL" id="JABAIK010000003">
    <property type="protein sequence ID" value="NLS12147.1"/>
    <property type="molecule type" value="Genomic_DNA"/>
</dbReference>
<dbReference type="InterPro" id="IPR036812">
    <property type="entry name" value="NAD(P)_OxRdtase_dom_sf"/>
</dbReference>
<evidence type="ECO:0000313" key="4">
    <source>
        <dbReference type="Proteomes" id="UP000535589"/>
    </source>
</evidence>
<evidence type="ECO:0000256" key="1">
    <source>
        <dbReference type="ARBA" id="ARBA00023002"/>
    </source>
</evidence>
<dbReference type="PANTHER" id="PTHR43364:SF4">
    <property type="entry name" value="NAD(P)-LINKED OXIDOREDUCTASE SUPERFAMILY PROTEIN"/>
    <property type="match status" value="1"/>
</dbReference>
<dbReference type="PANTHER" id="PTHR43364">
    <property type="entry name" value="NADH-SPECIFIC METHYLGLYOXAL REDUCTASE-RELATED"/>
    <property type="match status" value="1"/>
</dbReference>
<dbReference type="Gene3D" id="3.20.20.100">
    <property type="entry name" value="NADP-dependent oxidoreductase domain"/>
    <property type="match status" value="1"/>
</dbReference>
<protein>
    <submittedName>
        <fullName evidence="3">Aldo/keto reductase</fullName>
    </submittedName>
</protein>
<dbReference type="AlphaFoldDB" id="A0A7X8TNQ1"/>
<proteinExistence type="predicted"/>
<accession>A0A7X8TNQ1</accession>
<organism evidence="3 4">
    <name type="scientific">Vibrio agarilyticus</name>
    <dbReference type="NCBI Taxonomy" id="2726741"/>
    <lineage>
        <taxon>Bacteria</taxon>
        <taxon>Pseudomonadati</taxon>
        <taxon>Pseudomonadota</taxon>
        <taxon>Gammaproteobacteria</taxon>
        <taxon>Vibrionales</taxon>
        <taxon>Vibrionaceae</taxon>
        <taxon>Vibrio</taxon>
    </lineage>
</organism>
<dbReference type="Proteomes" id="UP000535589">
    <property type="component" value="Unassembled WGS sequence"/>
</dbReference>
<dbReference type="RefSeq" id="WP_168835247.1">
    <property type="nucleotide sequence ID" value="NZ_JABAIK010000003.1"/>
</dbReference>
<feature type="domain" description="NADP-dependent oxidoreductase" evidence="2">
    <location>
        <begin position="14"/>
        <end position="320"/>
    </location>
</feature>
<sequence>MQNRKIGDFDVRPLGLGCWAIGGEFWEGNKPLGWGKVDDNASIQAIQFALDNGINFIDTANIYGAGHSEKVIAKAIQGRRDKVILSSKFGFDADEQTKQVLGAFSKPDEIVAMCDASLRRLNTDYLDIYYFHIGDYDKQEVMVVADTLDDLVRQGKIRSYGWSTDDVDNAQALIKRDHYVSVQFESNVLSPNTAMTKMCEQQGIAGVNRGPLAMGLLSGKYRDGNELSESDIRKVSPDWMLYFKDGKPSKELIYRLDSIRDILTADDRSLTQGALAWLWANGQRNIPIPGFRTVEQLSQNIAALDKAPMTPDQMAEIQALLSVDAEALV</sequence>
<dbReference type="SUPFAM" id="SSF51430">
    <property type="entry name" value="NAD(P)-linked oxidoreductase"/>
    <property type="match status" value="1"/>
</dbReference>
<evidence type="ECO:0000313" key="3">
    <source>
        <dbReference type="EMBL" id="NLS12147.1"/>
    </source>
</evidence>